<keyword evidence="3" id="KW-0132">Cell division</keyword>
<feature type="domain" description="CDC20/Fizzy WD40" evidence="10">
    <location>
        <begin position="133"/>
        <end position="424"/>
    </location>
</feature>
<keyword evidence="12" id="KW-1185">Reference proteome</keyword>
<reference evidence="11 12" key="1">
    <citation type="journal article" date="2021" name="Nat. Plants">
        <title>The Taxus genome provides insights into paclitaxel biosynthesis.</title>
        <authorList>
            <person name="Xiong X."/>
            <person name="Gou J."/>
            <person name="Liao Q."/>
            <person name="Li Y."/>
            <person name="Zhou Q."/>
            <person name="Bi G."/>
            <person name="Li C."/>
            <person name="Du R."/>
            <person name="Wang X."/>
            <person name="Sun T."/>
            <person name="Guo L."/>
            <person name="Liang H."/>
            <person name="Lu P."/>
            <person name="Wu Y."/>
            <person name="Zhang Z."/>
            <person name="Ro D.K."/>
            <person name="Shang Y."/>
            <person name="Huang S."/>
            <person name="Yan J."/>
        </authorList>
    </citation>
    <scope>NUCLEOTIDE SEQUENCE [LARGE SCALE GENOMIC DNA]</scope>
    <source>
        <strain evidence="11">Ta-2019</strain>
    </source>
</reference>
<dbReference type="Gene3D" id="2.130.10.10">
    <property type="entry name" value="YVTN repeat-like/Quinoprotein amine dehydrogenase"/>
    <property type="match status" value="1"/>
</dbReference>
<evidence type="ECO:0000256" key="9">
    <source>
        <dbReference type="SAM" id="MobiDB-lite"/>
    </source>
</evidence>
<dbReference type="InterPro" id="IPR015943">
    <property type="entry name" value="WD40/YVTN_repeat-like_dom_sf"/>
</dbReference>
<dbReference type="Pfam" id="PF24807">
    <property type="entry name" value="WD40_CDC20-Fz"/>
    <property type="match status" value="1"/>
</dbReference>
<feature type="repeat" description="WD" evidence="8">
    <location>
        <begin position="263"/>
        <end position="304"/>
    </location>
</feature>
<feature type="repeat" description="WD" evidence="8">
    <location>
        <begin position="393"/>
        <end position="426"/>
    </location>
</feature>
<dbReference type="Proteomes" id="UP000824469">
    <property type="component" value="Unassembled WGS sequence"/>
</dbReference>
<organism evidence="11 12">
    <name type="scientific">Taxus chinensis</name>
    <name type="common">Chinese yew</name>
    <name type="synonym">Taxus wallichiana var. chinensis</name>
    <dbReference type="NCBI Taxonomy" id="29808"/>
    <lineage>
        <taxon>Eukaryota</taxon>
        <taxon>Viridiplantae</taxon>
        <taxon>Streptophyta</taxon>
        <taxon>Embryophyta</taxon>
        <taxon>Tracheophyta</taxon>
        <taxon>Spermatophyta</taxon>
        <taxon>Pinopsida</taxon>
        <taxon>Pinidae</taxon>
        <taxon>Conifers II</taxon>
        <taxon>Cupressales</taxon>
        <taxon>Taxaceae</taxon>
        <taxon>Taxus</taxon>
    </lineage>
</organism>
<dbReference type="OMA" id="SRWCPLE"/>
<dbReference type="CDD" id="cd00200">
    <property type="entry name" value="WD40"/>
    <property type="match status" value="1"/>
</dbReference>
<evidence type="ECO:0000256" key="5">
    <source>
        <dbReference type="ARBA" id="ARBA00022776"/>
    </source>
</evidence>
<protein>
    <recommendedName>
        <fullName evidence="10">CDC20/Fizzy WD40 domain-containing protein</fullName>
    </recommendedName>
</protein>
<dbReference type="PANTHER" id="PTHR19918:SF8">
    <property type="entry name" value="FI02843P"/>
    <property type="match status" value="1"/>
</dbReference>
<accession>A0AA38FCV1</accession>
<evidence type="ECO:0000256" key="3">
    <source>
        <dbReference type="ARBA" id="ARBA00022618"/>
    </source>
</evidence>
<comment type="caution">
    <text evidence="11">The sequence shown here is derived from an EMBL/GenBank/DDBJ whole genome shotgun (WGS) entry which is preliminary data.</text>
</comment>
<dbReference type="PROSITE" id="PS50294">
    <property type="entry name" value="WD_REPEATS_REGION"/>
    <property type="match status" value="2"/>
</dbReference>
<dbReference type="InterPro" id="IPR001680">
    <property type="entry name" value="WD40_rpt"/>
</dbReference>
<gene>
    <name evidence="11" type="ORF">KI387_029620</name>
</gene>
<dbReference type="GO" id="GO:1905786">
    <property type="term" value="P:positive regulation of anaphase-promoting complex-dependent catabolic process"/>
    <property type="evidence" value="ECO:0007669"/>
    <property type="project" value="TreeGrafter"/>
</dbReference>
<dbReference type="SMART" id="SM00320">
    <property type="entry name" value="WD40"/>
    <property type="match status" value="6"/>
</dbReference>
<evidence type="ECO:0000313" key="12">
    <source>
        <dbReference type="Proteomes" id="UP000824469"/>
    </source>
</evidence>
<dbReference type="GO" id="GO:0005680">
    <property type="term" value="C:anaphase-promoting complex"/>
    <property type="evidence" value="ECO:0007669"/>
    <property type="project" value="TreeGrafter"/>
</dbReference>
<feature type="compositionally biased region" description="Basic and acidic residues" evidence="9">
    <location>
        <begin position="490"/>
        <end position="501"/>
    </location>
</feature>
<dbReference type="InterPro" id="IPR036322">
    <property type="entry name" value="WD40_repeat_dom_sf"/>
</dbReference>
<feature type="region of interest" description="Disordered" evidence="9">
    <location>
        <begin position="490"/>
        <end position="509"/>
    </location>
</feature>
<evidence type="ECO:0000256" key="8">
    <source>
        <dbReference type="PROSITE-ProRule" id="PRU00221"/>
    </source>
</evidence>
<dbReference type="PROSITE" id="PS50082">
    <property type="entry name" value="WD_REPEATS_2"/>
    <property type="match status" value="3"/>
</dbReference>
<evidence type="ECO:0000256" key="7">
    <source>
        <dbReference type="ARBA" id="ARBA00023425"/>
    </source>
</evidence>
<evidence type="ECO:0000313" key="11">
    <source>
        <dbReference type="EMBL" id="KAH9297938.1"/>
    </source>
</evidence>
<dbReference type="SUPFAM" id="SSF50978">
    <property type="entry name" value="WD40 repeat-like"/>
    <property type="match status" value="1"/>
</dbReference>
<evidence type="ECO:0000256" key="2">
    <source>
        <dbReference type="ARBA" id="ARBA00022574"/>
    </source>
</evidence>
<feature type="region of interest" description="Disordered" evidence="9">
    <location>
        <begin position="1"/>
        <end position="26"/>
    </location>
</feature>
<evidence type="ECO:0000256" key="4">
    <source>
        <dbReference type="ARBA" id="ARBA00022737"/>
    </source>
</evidence>
<keyword evidence="2 8" id="KW-0853">WD repeat</keyword>
<evidence type="ECO:0000256" key="1">
    <source>
        <dbReference type="ARBA" id="ARBA00006445"/>
    </source>
</evidence>
<sequence>DRMAVESPKKAFRRQRRLPMQENTNAASQLLVRHNSSDRFIPDRGSLDLDVARVNLYDEEKERSSCPGSPYLSKQAYRKQLSATMFPKSRILYFQRKPRPAPETNVYSSDPPRPLPMPSISHRYIPQCPERTLDAPEILDDYYLNLMEWGAKNVLAIALGQRVYLWDASTSFISELVSMEEEEGPVTSVSWACDGRRIAVGLDNCDVQIWDTESNRQLRTMKGHTGRVGSLAWNVDSTLTSGGFDGKILKHDVRIREHIVETYRGHEQEVCGLKWSGSGQQLASGGNDNLLHIWDNRRTEYLHRFEAHRAAVKALAWCPFQSNLLASGGGTADRCIKMWNTDTGACLNSIDTGSQVCALLWSKHQRELLSSHGSAHNQLTLWKYPSMLKLADLSAHTSRVLYLAQSPDGYTVASAAGDETLKFWQVFGSADAPKTTSTSKDIAFKHHTHIGLRTLNAGSHDRLKSDMIFRANVEDQEENLIKKRVEDHMVENMTEEQKSDIATEDGDSD</sequence>
<keyword evidence="6" id="KW-0131">Cell cycle</keyword>
<dbReference type="GO" id="GO:0051301">
    <property type="term" value="P:cell division"/>
    <property type="evidence" value="ECO:0007669"/>
    <property type="project" value="UniProtKB-KW"/>
</dbReference>
<feature type="non-terminal residue" evidence="11">
    <location>
        <position position="1"/>
    </location>
</feature>
<evidence type="ECO:0000256" key="6">
    <source>
        <dbReference type="ARBA" id="ARBA00023306"/>
    </source>
</evidence>
<dbReference type="GO" id="GO:0031145">
    <property type="term" value="P:anaphase-promoting complex-dependent catabolic process"/>
    <property type="evidence" value="ECO:0007669"/>
    <property type="project" value="TreeGrafter"/>
</dbReference>
<dbReference type="InterPro" id="IPR056150">
    <property type="entry name" value="WD40_CDC20-Fz"/>
</dbReference>
<dbReference type="GO" id="GO:0010997">
    <property type="term" value="F:anaphase-promoting complex binding"/>
    <property type="evidence" value="ECO:0007669"/>
    <property type="project" value="InterPro"/>
</dbReference>
<dbReference type="GO" id="GO:1990757">
    <property type="term" value="F:ubiquitin ligase activator activity"/>
    <property type="evidence" value="ECO:0007669"/>
    <property type="project" value="TreeGrafter"/>
</dbReference>
<dbReference type="PANTHER" id="PTHR19918">
    <property type="entry name" value="CELL DIVISION CYCLE 20 CDC20 FIZZY -RELATED"/>
    <property type="match status" value="1"/>
</dbReference>
<keyword evidence="4" id="KW-0677">Repeat</keyword>
<proteinExistence type="inferred from homology"/>
<evidence type="ECO:0000259" key="10">
    <source>
        <dbReference type="Pfam" id="PF24807"/>
    </source>
</evidence>
<feature type="repeat" description="WD" evidence="8">
    <location>
        <begin position="179"/>
        <end position="220"/>
    </location>
</feature>
<dbReference type="InterPro" id="IPR033010">
    <property type="entry name" value="Cdc20/Fizzy"/>
</dbReference>
<dbReference type="AlphaFoldDB" id="A0AA38FCV1"/>
<dbReference type="EMBL" id="JAHRHJ020000010">
    <property type="protein sequence ID" value="KAH9297938.1"/>
    <property type="molecule type" value="Genomic_DNA"/>
</dbReference>
<comment type="similarity">
    <text evidence="1">Belongs to the WD repeat CDC20/Fizzy family.</text>
</comment>
<keyword evidence="5" id="KW-0498">Mitosis</keyword>
<name>A0AA38FCV1_TAXCH</name>
<comment type="function">
    <text evidence="7">Component of the anaphase promoting complex/cyclosome (APC/C), a cell cycle-regulated E3 ubiquitin-protein ligase complex that controls progression through mitosis and the G1 phase of the cell cycle.</text>
</comment>